<protein>
    <submittedName>
        <fullName evidence="1">Antibiotic biosynthesis monooxygenase</fullName>
    </submittedName>
</protein>
<proteinExistence type="predicted"/>
<dbReference type="AlphaFoldDB" id="A0A132DU71"/>
<dbReference type="EMBL" id="PVHK01000145">
    <property type="protein sequence ID" value="PRH40573.1"/>
    <property type="molecule type" value="Genomic_DNA"/>
</dbReference>
<organism evidence="1 2">
    <name type="scientific">Burkholderia vietnamiensis</name>
    <dbReference type="NCBI Taxonomy" id="60552"/>
    <lineage>
        <taxon>Bacteria</taxon>
        <taxon>Pseudomonadati</taxon>
        <taxon>Pseudomonadota</taxon>
        <taxon>Betaproteobacteria</taxon>
        <taxon>Burkholderiales</taxon>
        <taxon>Burkholderiaceae</taxon>
        <taxon>Burkholderia</taxon>
        <taxon>Burkholderia cepacia complex</taxon>
    </lineage>
</organism>
<sequence length="95" mass="10766">MSKQYVVATITADPRHVAAVEDALLAAVPAVRNEDGCEQYELHRHRDAFHRFTMIERWRDEHALHVHGEAPAFQTLARALDGKATLQVVLLEKLI</sequence>
<reference evidence="1 2" key="1">
    <citation type="submission" date="2018-03" db="EMBL/GenBank/DDBJ databases">
        <authorList>
            <person name="Nguyen K."/>
            <person name="Fouts D."/>
            <person name="Sutton G."/>
        </authorList>
    </citation>
    <scope>NUCLEOTIDE SEQUENCE [LARGE SCALE GENOMIC DNA]</scope>
    <source>
        <strain evidence="1 2">AU3578</strain>
    </source>
</reference>
<dbReference type="PROSITE" id="PS51725">
    <property type="entry name" value="ABM"/>
    <property type="match status" value="1"/>
</dbReference>
<accession>A0A132DU71</accession>
<dbReference type="PANTHER" id="PTHR33336">
    <property type="entry name" value="QUINOL MONOOXYGENASE YGIN-RELATED"/>
    <property type="match status" value="1"/>
</dbReference>
<dbReference type="RefSeq" id="WP_014724392.1">
    <property type="nucleotide sequence ID" value="NZ_BGKC01000002.1"/>
</dbReference>
<dbReference type="SUPFAM" id="SSF54909">
    <property type="entry name" value="Dimeric alpha+beta barrel"/>
    <property type="match status" value="1"/>
</dbReference>
<dbReference type="Proteomes" id="UP000237632">
    <property type="component" value="Unassembled WGS sequence"/>
</dbReference>
<dbReference type="Gene3D" id="3.30.70.100">
    <property type="match status" value="1"/>
</dbReference>
<gene>
    <name evidence="1" type="ORF">C6T65_20305</name>
</gene>
<comment type="caution">
    <text evidence="1">The sequence shown here is derived from an EMBL/GenBank/DDBJ whole genome shotgun (WGS) entry which is preliminary data.</text>
</comment>
<evidence type="ECO:0000313" key="2">
    <source>
        <dbReference type="Proteomes" id="UP000237632"/>
    </source>
</evidence>
<dbReference type="InterPro" id="IPR007138">
    <property type="entry name" value="ABM_dom"/>
</dbReference>
<keyword evidence="1" id="KW-0503">Monooxygenase</keyword>
<dbReference type="InterPro" id="IPR011008">
    <property type="entry name" value="Dimeric_a/b-barrel"/>
</dbReference>
<keyword evidence="1" id="KW-0560">Oxidoreductase</keyword>
<dbReference type="InterPro" id="IPR050744">
    <property type="entry name" value="AI-2_Isomerase_LsrG"/>
</dbReference>
<dbReference type="GO" id="GO:0004497">
    <property type="term" value="F:monooxygenase activity"/>
    <property type="evidence" value="ECO:0007669"/>
    <property type="project" value="UniProtKB-KW"/>
</dbReference>
<dbReference type="PANTHER" id="PTHR33336:SF3">
    <property type="entry name" value="ABM DOMAIN-CONTAINING PROTEIN"/>
    <property type="match status" value="1"/>
</dbReference>
<dbReference type="Pfam" id="PF03992">
    <property type="entry name" value="ABM"/>
    <property type="match status" value="1"/>
</dbReference>
<evidence type="ECO:0000313" key="1">
    <source>
        <dbReference type="EMBL" id="PRH40573.1"/>
    </source>
</evidence>
<name>A0A132DU71_BURVI</name>
<dbReference type="GO" id="GO:0005829">
    <property type="term" value="C:cytosol"/>
    <property type="evidence" value="ECO:0007669"/>
    <property type="project" value="TreeGrafter"/>
</dbReference>